<protein>
    <recommendedName>
        <fullName evidence="11">Thioredoxin-like 4, chloroplastic</fullName>
    </recommendedName>
    <alternativeName>
        <fullName evidence="12">Lilium-type thioredoxin 3</fullName>
    </alternativeName>
</protein>
<dbReference type="InterPro" id="IPR013766">
    <property type="entry name" value="Thioredoxin_domain"/>
</dbReference>
<feature type="domain" description="Thioredoxin" evidence="13">
    <location>
        <begin position="97"/>
        <end position="235"/>
    </location>
</feature>
<sequence length="240" mass="27517">MVVACPLLIRSFFSYRYKLNSRLPAVMKQQNILYSNASFIFRKNLYGQFNHRIACTFPNLHHHQSHVSLLRAKIPSITISFHLDALEISHALQHGCIKGVADENQGELSDEDDDLCPVDCVREFKTDEEFLKILEKAKETNSLVVVDFYRTSCGSCKYIEQGFSKLCKGAGDEDAGVIFLKHNVIDEYDEQSEVAERLRIRAVPLFHFYKNGVLLEAFPTRDKERIVEAIMKYTSTTQDT</sequence>
<comment type="function">
    <text evidence="10">Probable thiol-disulfide oxidoreductase that may participate in various redox reactions.</text>
</comment>
<evidence type="ECO:0000256" key="5">
    <source>
        <dbReference type="ARBA" id="ARBA00022640"/>
    </source>
</evidence>
<reference evidence="14 15" key="1">
    <citation type="journal article" date="2019" name="Genome Biol. Evol.">
        <title>Insights into the evolution of the New World diploid cottons (Gossypium, subgenus Houzingenia) based on genome sequencing.</title>
        <authorList>
            <person name="Grover C.E."/>
            <person name="Arick M.A. 2nd"/>
            <person name="Thrash A."/>
            <person name="Conover J.L."/>
            <person name="Sanders W.S."/>
            <person name="Peterson D.G."/>
            <person name="Frelichowski J.E."/>
            <person name="Scheffler J.A."/>
            <person name="Scheffler B.E."/>
            <person name="Wendel J.F."/>
        </authorList>
    </citation>
    <scope>NUCLEOTIDE SEQUENCE [LARGE SCALE GENOMIC DNA]</scope>
    <source>
        <strain evidence="14">4</strain>
        <tissue evidence="14">Leaf</tissue>
    </source>
</reference>
<evidence type="ECO:0000256" key="2">
    <source>
        <dbReference type="ARBA" id="ARBA00008987"/>
    </source>
</evidence>
<evidence type="ECO:0000313" key="14">
    <source>
        <dbReference type="EMBL" id="MBA0720678.1"/>
    </source>
</evidence>
<dbReference type="GO" id="GO:0009507">
    <property type="term" value="C:chloroplast"/>
    <property type="evidence" value="ECO:0007669"/>
    <property type="project" value="UniProtKB-SubCell"/>
</dbReference>
<dbReference type="CDD" id="cd02947">
    <property type="entry name" value="TRX_family"/>
    <property type="match status" value="1"/>
</dbReference>
<name>A0A7J9A9E6_9ROSI</name>
<evidence type="ECO:0000256" key="1">
    <source>
        <dbReference type="ARBA" id="ARBA00004229"/>
    </source>
</evidence>
<dbReference type="Proteomes" id="UP000593574">
    <property type="component" value="Unassembled WGS sequence"/>
</dbReference>
<evidence type="ECO:0000256" key="9">
    <source>
        <dbReference type="ARBA" id="ARBA00023284"/>
    </source>
</evidence>
<keyword evidence="4" id="KW-0150">Chloroplast</keyword>
<keyword evidence="9" id="KW-0676">Redox-active center</keyword>
<evidence type="ECO:0000256" key="8">
    <source>
        <dbReference type="ARBA" id="ARBA00023157"/>
    </source>
</evidence>
<comment type="similarity">
    <text evidence="2">Belongs to the thioredoxin family.</text>
</comment>
<evidence type="ECO:0000256" key="4">
    <source>
        <dbReference type="ARBA" id="ARBA00022528"/>
    </source>
</evidence>
<accession>A0A7J9A9E6</accession>
<dbReference type="EMBL" id="JABEZV010000009">
    <property type="protein sequence ID" value="MBA0720678.1"/>
    <property type="molecule type" value="Genomic_DNA"/>
</dbReference>
<keyword evidence="7" id="KW-0249">Electron transport</keyword>
<keyword evidence="5" id="KW-0934">Plastid</keyword>
<comment type="subcellular location">
    <subcellularLocation>
        <location evidence="1">Plastid</location>
        <location evidence="1">Chloroplast</location>
    </subcellularLocation>
</comment>
<evidence type="ECO:0000256" key="11">
    <source>
        <dbReference type="ARBA" id="ARBA00068610"/>
    </source>
</evidence>
<dbReference type="Gene3D" id="3.40.30.10">
    <property type="entry name" value="Glutaredoxin"/>
    <property type="match status" value="1"/>
</dbReference>
<dbReference type="InterPro" id="IPR036249">
    <property type="entry name" value="Thioredoxin-like_sf"/>
</dbReference>
<comment type="caution">
    <text evidence="14">The sequence shown here is derived from an EMBL/GenBank/DDBJ whole genome shotgun (WGS) entry which is preliminary data.</text>
</comment>
<keyword evidence="3" id="KW-0813">Transport</keyword>
<keyword evidence="8" id="KW-1015">Disulfide bond</keyword>
<dbReference type="AlphaFoldDB" id="A0A7J9A9E6"/>
<evidence type="ECO:0000256" key="6">
    <source>
        <dbReference type="ARBA" id="ARBA00022946"/>
    </source>
</evidence>
<organism evidence="14 15">
    <name type="scientific">Gossypium laxum</name>
    <dbReference type="NCBI Taxonomy" id="34288"/>
    <lineage>
        <taxon>Eukaryota</taxon>
        <taxon>Viridiplantae</taxon>
        <taxon>Streptophyta</taxon>
        <taxon>Embryophyta</taxon>
        <taxon>Tracheophyta</taxon>
        <taxon>Spermatophyta</taxon>
        <taxon>Magnoliopsida</taxon>
        <taxon>eudicotyledons</taxon>
        <taxon>Gunneridae</taxon>
        <taxon>Pentapetalae</taxon>
        <taxon>rosids</taxon>
        <taxon>malvids</taxon>
        <taxon>Malvales</taxon>
        <taxon>Malvaceae</taxon>
        <taxon>Malvoideae</taxon>
        <taxon>Gossypium</taxon>
    </lineage>
</organism>
<dbReference type="Pfam" id="PF00085">
    <property type="entry name" value="Thioredoxin"/>
    <property type="match status" value="1"/>
</dbReference>
<dbReference type="FunFam" id="3.40.30.10:FF:000234">
    <property type="entry name" value="Thioredoxin-like 4, chloroplastic"/>
    <property type="match status" value="1"/>
</dbReference>
<evidence type="ECO:0000313" key="15">
    <source>
        <dbReference type="Proteomes" id="UP000593574"/>
    </source>
</evidence>
<evidence type="ECO:0000256" key="3">
    <source>
        <dbReference type="ARBA" id="ARBA00022448"/>
    </source>
</evidence>
<dbReference type="SUPFAM" id="SSF52833">
    <property type="entry name" value="Thioredoxin-like"/>
    <property type="match status" value="1"/>
</dbReference>
<dbReference type="InterPro" id="IPR044176">
    <property type="entry name" value="TRL4_chloroplastic"/>
</dbReference>
<evidence type="ECO:0000259" key="13">
    <source>
        <dbReference type="PROSITE" id="PS51352"/>
    </source>
</evidence>
<proteinExistence type="inferred from homology"/>
<evidence type="ECO:0000256" key="12">
    <source>
        <dbReference type="ARBA" id="ARBA00081663"/>
    </source>
</evidence>
<evidence type="ECO:0000256" key="7">
    <source>
        <dbReference type="ARBA" id="ARBA00022982"/>
    </source>
</evidence>
<dbReference type="PROSITE" id="PS51352">
    <property type="entry name" value="THIOREDOXIN_2"/>
    <property type="match status" value="1"/>
</dbReference>
<evidence type="ECO:0000256" key="10">
    <source>
        <dbReference type="ARBA" id="ARBA00056742"/>
    </source>
</evidence>
<gene>
    <name evidence="14" type="ORF">Golax_008288</name>
</gene>
<keyword evidence="15" id="KW-1185">Reference proteome</keyword>
<keyword evidence="6" id="KW-0809">Transit peptide</keyword>
<dbReference type="PANTHER" id="PTHR47912">
    <property type="entry name" value="THIOREDOXIN-LIKE 4, CHLOROPLASTIC"/>
    <property type="match status" value="1"/>
</dbReference>
<dbReference type="PANTHER" id="PTHR47912:SF1">
    <property type="entry name" value="THIOREDOXIN-LIKE 4, CHLOROPLASTIC"/>
    <property type="match status" value="1"/>
</dbReference>